<reference evidence="13 14" key="1">
    <citation type="submission" date="2013-03" db="EMBL/GenBank/DDBJ databases">
        <title>Salinisphaera dokdonensis CL-ES53 Genome Sequencing.</title>
        <authorList>
            <person name="Li C."/>
            <person name="Lai Q."/>
            <person name="Shao Z."/>
        </authorList>
    </citation>
    <scope>NUCLEOTIDE SEQUENCE [LARGE SCALE GENOMIC DNA]</scope>
    <source>
        <strain evidence="13 14">CL-ES53</strain>
    </source>
</reference>
<organism evidence="13 14">
    <name type="scientific">Salinisphaera dokdonensis CL-ES53</name>
    <dbReference type="NCBI Taxonomy" id="1304272"/>
    <lineage>
        <taxon>Bacteria</taxon>
        <taxon>Pseudomonadati</taxon>
        <taxon>Pseudomonadota</taxon>
        <taxon>Gammaproteobacteria</taxon>
        <taxon>Salinisphaerales</taxon>
        <taxon>Salinisphaeraceae</taxon>
        <taxon>Salinisphaera</taxon>
    </lineage>
</organism>
<feature type="coiled-coil region" evidence="10">
    <location>
        <begin position="66"/>
        <end position="95"/>
    </location>
</feature>
<keyword evidence="10" id="KW-0175">Coiled coil</keyword>
<evidence type="ECO:0000256" key="6">
    <source>
        <dbReference type="ARBA" id="ARBA00022490"/>
    </source>
</evidence>
<dbReference type="InterPro" id="IPR018035">
    <property type="entry name" value="Flagellar_FliH/T3SS_HrpE"/>
</dbReference>
<keyword evidence="7" id="KW-1005">Bacterial flagellum biogenesis</keyword>
<accession>A0ABV2AZ99</accession>
<name>A0ABV2AZ99_9GAMM</name>
<comment type="function">
    <text evidence="1">Needed for flagellar regrowth and assembly.</text>
</comment>
<protein>
    <recommendedName>
        <fullName evidence="4">Flagellar assembly protein FliH</fullName>
    </recommendedName>
</protein>
<dbReference type="Proteomes" id="UP001460888">
    <property type="component" value="Unassembled WGS sequence"/>
</dbReference>
<dbReference type="Pfam" id="PF02108">
    <property type="entry name" value="FliH"/>
    <property type="match status" value="1"/>
</dbReference>
<comment type="caution">
    <text evidence="13">The sequence shown here is derived from an EMBL/GenBank/DDBJ whole genome shotgun (WGS) entry which is preliminary data.</text>
</comment>
<dbReference type="RefSeq" id="WP_353109798.1">
    <property type="nucleotide sequence ID" value="NZ_APND01000001.1"/>
</dbReference>
<comment type="similarity">
    <text evidence="3">Belongs to the FliH family.</text>
</comment>
<feature type="compositionally biased region" description="Basic and acidic residues" evidence="11">
    <location>
        <begin position="1"/>
        <end position="11"/>
    </location>
</feature>
<evidence type="ECO:0000256" key="11">
    <source>
        <dbReference type="SAM" id="MobiDB-lite"/>
    </source>
</evidence>
<comment type="subcellular location">
    <subcellularLocation>
        <location evidence="2">Cytoplasm</location>
    </subcellularLocation>
</comment>
<evidence type="ECO:0000256" key="4">
    <source>
        <dbReference type="ARBA" id="ARBA00016507"/>
    </source>
</evidence>
<evidence type="ECO:0000313" key="14">
    <source>
        <dbReference type="Proteomes" id="UP001460888"/>
    </source>
</evidence>
<evidence type="ECO:0000256" key="9">
    <source>
        <dbReference type="ARBA" id="ARBA00023225"/>
    </source>
</evidence>
<dbReference type="PANTHER" id="PTHR34982:SF1">
    <property type="entry name" value="FLAGELLAR ASSEMBLY PROTEIN FLIH"/>
    <property type="match status" value="1"/>
</dbReference>
<evidence type="ECO:0000256" key="3">
    <source>
        <dbReference type="ARBA" id="ARBA00006602"/>
    </source>
</evidence>
<sequence length="229" mass="25155">MSDRSAARSDAWRPWQMGALDRRTSRSAAGEPDDAPARRREDGISFALFELAKEEAVNKGREEGYAAGLEQGRAEAEAQVRAEQQAQLAAELETQLAPIREMTTSFRKAVDSLNDKISYELVELALEAGRQLAGRALELKPAHIVDDIEDLLADNPSITGSPTLYVNIEDLALVEQHLSQALDASGWALRPDMGLARGDCRVETEQRAIDATGSDRWTRLLHTVGHGEH</sequence>
<dbReference type="InterPro" id="IPR000563">
    <property type="entry name" value="Flag_FliH"/>
</dbReference>
<dbReference type="EMBL" id="APND01000001">
    <property type="protein sequence ID" value="MES1928617.1"/>
    <property type="molecule type" value="Genomic_DNA"/>
</dbReference>
<evidence type="ECO:0000256" key="5">
    <source>
        <dbReference type="ARBA" id="ARBA00022448"/>
    </source>
</evidence>
<dbReference type="PANTHER" id="PTHR34982">
    <property type="entry name" value="YOP PROTEINS TRANSLOCATION PROTEIN L"/>
    <property type="match status" value="1"/>
</dbReference>
<evidence type="ECO:0000256" key="1">
    <source>
        <dbReference type="ARBA" id="ARBA00003041"/>
    </source>
</evidence>
<keyword evidence="13" id="KW-0282">Flagellum</keyword>
<evidence type="ECO:0000256" key="8">
    <source>
        <dbReference type="ARBA" id="ARBA00022927"/>
    </source>
</evidence>
<keyword evidence="13" id="KW-0966">Cell projection</keyword>
<keyword evidence="6" id="KW-0963">Cytoplasm</keyword>
<evidence type="ECO:0000256" key="10">
    <source>
        <dbReference type="SAM" id="Coils"/>
    </source>
</evidence>
<evidence type="ECO:0000256" key="7">
    <source>
        <dbReference type="ARBA" id="ARBA00022795"/>
    </source>
</evidence>
<feature type="region of interest" description="Disordered" evidence="11">
    <location>
        <begin position="1"/>
        <end position="40"/>
    </location>
</feature>
<dbReference type="PRINTS" id="PR01003">
    <property type="entry name" value="FLGFLIH"/>
</dbReference>
<keyword evidence="8" id="KW-0653">Protein transport</keyword>
<keyword evidence="13" id="KW-0969">Cilium</keyword>
<feature type="domain" description="Flagellar assembly protein FliH/Type III secretion system HrpE" evidence="12">
    <location>
        <begin position="95"/>
        <end position="220"/>
    </location>
</feature>
<keyword evidence="14" id="KW-1185">Reference proteome</keyword>
<dbReference type="InterPro" id="IPR051472">
    <property type="entry name" value="T3SS_Stator/FliH"/>
</dbReference>
<evidence type="ECO:0000256" key="2">
    <source>
        <dbReference type="ARBA" id="ARBA00004496"/>
    </source>
</evidence>
<keyword evidence="5" id="KW-0813">Transport</keyword>
<keyword evidence="9" id="KW-1006">Bacterial flagellum protein export</keyword>
<evidence type="ECO:0000313" key="13">
    <source>
        <dbReference type="EMBL" id="MES1928617.1"/>
    </source>
</evidence>
<proteinExistence type="inferred from homology"/>
<gene>
    <name evidence="13" type="ORF">SADO_05140</name>
</gene>
<evidence type="ECO:0000259" key="12">
    <source>
        <dbReference type="Pfam" id="PF02108"/>
    </source>
</evidence>